<reference evidence="2 4" key="1">
    <citation type="journal article" date="2017" name="Nature">
        <title>The sunflower genome provides insights into oil metabolism, flowering and Asterid evolution.</title>
        <authorList>
            <person name="Badouin H."/>
            <person name="Gouzy J."/>
            <person name="Grassa C.J."/>
            <person name="Murat F."/>
            <person name="Staton S.E."/>
            <person name="Cottret L."/>
            <person name="Lelandais-Briere C."/>
            <person name="Owens G.L."/>
            <person name="Carrere S."/>
            <person name="Mayjonade B."/>
            <person name="Legrand L."/>
            <person name="Gill N."/>
            <person name="Kane N.C."/>
            <person name="Bowers J.E."/>
            <person name="Hubner S."/>
            <person name="Bellec A."/>
            <person name="Berard A."/>
            <person name="Berges H."/>
            <person name="Blanchet N."/>
            <person name="Boniface M.C."/>
            <person name="Brunel D."/>
            <person name="Catrice O."/>
            <person name="Chaidir N."/>
            <person name="Claudel C."/>
            <person name="Donnadieu C."/>
            <person name="Faraut T."/>
            <person name="Fievet G."/>
            <person name="Helmstetter N."/>
            <person name="King M."/>
            <person name="Knapp S.J."/>
            <person name="Lai Z."/>
            <person name="Le Paslier M.C."/>
            <person name="Lippi Y."/>
            <person name="Lorenzon L."/>
            <person name="Mandel J.R."/>
            <person name="Marage G."/>
            <person name="Marchand G."/>
            <person name="Marquand E."/>
            <person name="Bret-Mestries E."/>
            <person name="Morien E."/>
            <person name="Nambeesan S."/>
            <person name="Nguyen T."/>
            <person name="Pegot-Espagnet P."/>
            <person name="Pouilly N."/>
            <person name="Raftis F."/>
            <person name="Sallet E."/>
            <person name="Schiex T."/>
            <person name="Thomas J."/>
            <person name="Vandecasteele C."/>
            <person name="Vares D."/>
            <person name="Vear F."/>
            <person name="Vautrin S."/>
            <person name="Crespi M."/>
            <person name="Mangin B."/>
            <person name="Burke J.M."/>
            <person name="Salse J."/>
            <person name="Munos S."/>
            <person name="Vincourt P."/>
            <person name="Rieseberg L.H."/>
            <person name="Langlade N.B."/>
        </authorList>
    </citation>
    <scope>NUCLEOTIDE SEQUENCE [LARGE SCALE GENOMIC DNA]</scope>
    <source>
        <strain evidence="4">cv. SF193</strain>
        <tissue evidence="2">Leaves</tissue>
    </source>
</reference>
<reference evidence="2" key="3">
    <citation type="submission" date="2020-06" db="EMBL/GenBank/DDBJ databases">
        <title>Helianthus annuus Genome sequencing and assembly Release 2.</title>
        <authorList>
            <person name="Gouzy J."/>
            <person name="Langlade N."/>
            <person name="Munos S."/>
        </authorList>
    </citation>
    <scope>NUCLEOTIDE SEQUENCE</scope>
    <source>
        <tissue evidence="2">Leaves</tissue>
    </source>
</reference>
<gene>
    <name evidence="3" type="ORF">HannXRQ_Chr13g0410381</name>
    <name evidence="2" type="ORF">HanXRQr2_Chr12g0547301</name>
</gene>
<dbReference type="Gramene" id="mRNA:HanXRQr2_Chr12g0547301">
    <property type="protein sequence ID" value="CDS:HanXRQr2_Chr12g0547301.1"/>
    <property type="gene ID" value="HanXRQr2_Chr12g0547301"/>
</dbReference>
<keyword evidence="1" id="KW-0812">Transmembrane</keyword>
<keyword evidence="1" id="KW-0472">Membrane</keyword>
<dbReference type="Proteomes" id="UP000215914">
    <property type="component" value="Chromosome 13"/>
</dbReference>
<organism evidence="3 4">
    <name type="scientific">Helianthus annuus</name>
    <name type="common">Common sunflower</name>
    <dbReference type="NCBI Taxonomy" id="4232"/>
    <lineage>
        <taxon>Eukaryota</taxon>
        <taxon>Viridiplantae</taxon>
        <taxon>Streptophyta</taxon>
        <taxon>Embryophyta</taxon>
        <taxon>Tracheophyta</taxon>
        <taxon>Spermatophyta</taxon>
        <taxon>Magnoliopsida</taxon>
        <taxon>eudicotyledons</taxon>
        <taxon>Gunneridae</taxon>
        <taxon>Pentapetalae</taxon>
        <taxon>asterids</taxon>
        <taxon>campanulids</taxon>
        <taxon>Asterales</taxon>
        <taxon>Asteraceae</taxon>
        <taxon>Asteroideae</taxon>
        <taxon>Heliantheae alliance</taxon>
        <taxon>Heliantheae</taxon>
        <taxon>Helianthus</taxon>
    </lineage>
</organism>
<dbReference type="EMBL" id="CM007902">
    <property type="protein sequence ID" value="OTG02198.1"/>
    <property type="molecule type" value="Genomic_DNA"/>
</dbReference>
<dbReference type="InParanoid" id="A0A251STQ2"/>
<evidence type="ECO:0000313" key="3">
    <source>
        <dbReference type="EMBL" id="OTG02198.1"/>
    </source>
</evidence>
<evidence type="ECO:0000256" key="1">
    <source>
        <dbReference type="SAM" id="Phobius"/>
    </source>
</evidence>
<evidence type="ECO:0000313" key="2">
    <source>
        <dbReference type="EMBL" id="KAF5778423.1"/>
    </source>
</evidence>
<feature type="transmembrane region" description="Helical" evidence="1">
    <location>
        <begin position="26"/>
        <end position="48"/>
    </location>
</feature>
<accession>A0A251STQ2</accession>
<protein>
    <submittedName>
        <fullName evidence="3">Uncharacterized protein</fullName>
    </submittedName>
</protein>
<keyword evidence="4" id="KW-1185">Reference proteome</keyword>
<dbReference type="AlphaFoldDB" id="A0A251STQ2"/>
<sequence>MFCSYLKVTGFFGGNRFNTIELNHQFLQLIHVSFNGSMFVFSNFILFLSTGIENHS</sequence>
<proteinExistence type="predicted"/>
<evidence type="ECO:0000313" key="4">
    <source>
        <dbReference type="Proteomes" id="UP000215914"/>
    </source>
</evidence>
<keyword evidence="1" id="KW-1133">Transmembrane helix</keyword>
<dbReference type="EMBL" id="MNCJ02000327">
    <property type="protein sequence ID" value="KAF5778423.1"/>
    <property type="molecule type" value="Genomic_DNA"/>
</dbReference>
<reference evidence="3" key="2">
    <citation type="submission" date="2017-02" db="EMBL/GenBank/DDBJ databases">
        <title>Sunflower complete genome.</title>
        <authorList>
            <person name="Langlade N."/>
            <person name="Munos S."/>
        </authorList>
    </citation>
    <scope>NUCLEOTIDE SEQUENCE [LARGE SCALE GENOMIC DNA]</scope>
    <source>
        <tissue evidence="3">Leaves</tissue>
    </source>
</reference>
<name>A0A251STQ2_HELAN</name>